<accession>A0A392SSV4</accession>
<organism evidence="1 2">
    <name type="scientific">Trifolium medium</name>
    <dbReference type="NCBI Taxonomy" id="97028"/>
    <lineage>
        <taxon>Eukaryota</taxon>
        <taxon>Viridiplantae</taxon>
        <taxon>Streptophyta</taxon>
        <taxon>Embryophyta</taxon>
        <taxon>Tracheophyta</taxon>
        <taxon>Spermatophyta</taxon>
        <taxon>Magnoliopsida</taxon>
        <taxon>eudicotyledons</taxon>
        <taxon>Gunneridae</taxon>
        <taxon>Pentapetalae</taxon>
        <taxon>rosids</taxon>
        <taxon>fabids</taxon>
        <taxon>Fabales</taxon>
        <taxon>Fabaceae</taxon>
        <taxon>Papilionoideae</taxon>
        <taxon>50 kb inversion clade</taxon>
        <taxon>NPAAA clade</taxon>
        <taxon>Hologalegina</taxon>
        <taxon>IRL clade</taxon>
        <taxon>Trifolieae</taxon>
        <taxon>Trifolium</taxon>
    </lineage>
</organism>
<keyword evidence="2" id="KW-1185">Reference proteome</keyword>
<dbReference type="Proteomes" id="UP000265520">
    <property type="component" value="Unassembled WGS sequence"/>
</dbReference>
<proteinExistence type="predicted"/>
<evidence type="ECO:0000313" key="1">
    <source>
        <dbReference type="EMBL" id="MCI51943.1"/>
    </source>
</evidence>
<name>A0A392SSV4_9FABA</name>
<comment type="caution">
    <text evidence="1">The sequence shown here is derived from an EMBL/GenBank/DDBJ whole genome shotgun (WGS) entry which is preliminary data.</text>
</comment>
<evidence type="ECO:0000313" key="2">
    <source>
        <dbReference type="Proteomes" id="UP000265520"/>
    </source>
</evidence>
<feature type="non-terminal residue" evidence="1">
    <location>
        <position position="1"/>
    </location>
</feature>
<reference evidence="1 2" key="1">
    <citation type="journal article" date="2018" name="Front. Plant Sci.">
        <title>Red Clover (Trifolium pratense) and Zigzag Clover (T. medium) - A Picture of Genomic Similarities and Differences.</title>
        <authorList>
            <person name="Dluhosova J."/>
            <person name="Istvanek J."/>
            <person name="Nedelnik J."/>
            <person name="Repkova J."/>
        </authorList>
    </citation>
    <scope>NUCLEOTIDE SEQUENCE [LARGE SCALE GENOMIC DNA]</scope>
    <source>
        <strain evidence="2">cv. 10/8</strain>
        <tissue evidence="1">Leaf</tissue>
    </source>
</reference>
<dbReference type="AlphaFoldDB" id="A0A392SSV4"/>
<dbReference type="EMBL" id="LXQA010439703">
    <property type="protein sequence ID" value="MCI51943.1"/>
    <property type="molecule type" value="Genomic_DNA"/>
</dbReference>
<protein>
    <submittedName>
        <fullName evidence="1">Uncharacterized protein</fullName>
    </submittedName>
</protein>
<sequence length="51" mass="5918">VDGAPRELWRSAGMRMEEEYSPKQKMRTWMRNILDDEARSGKISSAQSPPH</sequence>